<keyword evidence="5" id="KW-1185">Reference proteome</keyword>
<dbReference type="Proteomes" id="UP000032900">
    <property type="component" value="Unassembled WGS sequence"/>
</dbReference>
<evidence type="ECO:0000313" key="5">
    <source>
        <dbReference type="Proteomes" id="UP000032900"/>
    </source>
</evidence>
<comment type="caution">
    <text evidence="4">The sequence shown here is derived from an EMBL/GenBank/DDBJ whole genome shotgun (WGS) entry which is preliminary data.</text>
</comment>
<dbReference type="InterPro" id="IPR007544">
    <property type="entry name" value="ENCAP"/>
</dbReference>
<keyword evidence="3" id="KW-1284">Encapsulin nanocompartment</keyword>
<dbReference type="Gene3D" id="3.30.2320.10">
    <property type="entry name" value="hypothetical protein PF0899 domain"/>
    <property type="match status" value="1"/>
</dbReference>
<dbReference type="GO" id="GO:0004601">
    <property type="term" value="F:peroxidase activity"/>
    <property type="evidence" value="ECO:0007669"/>
    <property type="project" value="UniProtKB-KW"/>
</dbReference>
<keyword evidence="4" id="KW-0560">Oxidoreductase</keyword>
<dbReference type="PANTHER" id="PTHR37165:SF1">
    <property type="entry name" value="TYPE 1 ENCAPSULIN SHELL PROTEIN"/>
    <property type="match status" value="1"/>
</dbReference>
<reference evidence="4 5" key="1">
    <citation type="journal article" date="2015" name="Microbes Environ.">
        <title>Distribution and evolution of nitrogen fixation genes in the phylum bacteroidetes.</title>
        <authorList>
            <person name="Inoue J."/>
            <person name="Oshima K."/>
            <person name="Suda W."/>
            <person name="Sakamoto M."/>
            <person name="Iino T."/>
            <person name="Noda S."/>
            <person name="Hongoh Y."/>
            <person name="Hattori M."/>
            <person name="Ohkuma M."/>
        </authorList>
    </citation>
    <scope>NUCLEOTIDE SEQUENCE [LARGE SCALE GENOMIC DNA]</scope>
    <source>
        <strain evidence="4">JCM 15548</strain>
    </source>
</reference>
<organism evidence="4 5">
    <name type="scientific">Geofilum rubicundum JCM 15548</name>
    <dbReference type="NCBI Taxonomy" id="1236989"/>
    <lineage>
        <taxon>Bacteria</taxon>
        <taxon>Pseudomonadati</taxon>
        <taxon>Bacteroidota</taxon>
        <taxon>Bacteroidia</taxon>
        <taxon>Marinilabiliales</taxon>
        <taxon>Marinilabiliaceae</taxon>
        <taxon>Geofilum</taxon>
    </lineage>
</organism>
<comment type="subcellular location">
    <subcellularLocation>
        <location evidence="1">Encapsulin nanocompartment</location>
    </subcellularLocation>
</comment>
<dbReference type="NCBIfam" id="NF041155">
    <property type="entry name" value="encap_f1"/>
    <property type="match status" value="1"/>
</dbReference>
<sequence>MREFLPLIEIRKPFELDLWELDNVERGAKDIDLAPLETAAREVAAFEENAIYEGFKSAKIVGLEEAAEAGSVAMPTDANAFLKEIGNQIFQLDRKAVQGPYTLVISENEWLELIKLSEGYPIQKQLKTLLDGGKVLINHYNKNSFLLSQREVIMNWWLVRTIQWVTTVIPHQK</sequence>
<dbReference type="Pfam" id="PF04454">
    <property type="entry name" value="Linocin_M18"/>
    <property type="match status" value="1"/>
</dbReference>
<dbReference type="EMBL" id="BAZW01000016">
    <property type="protein sequence ID" value="GAO29966.1"/>
    <property type="molecule type" value="Genomic_DNA"/>
</dbReference>
<evidence type="ECO:0000256" key="1">
    <source>
        <dbReference type="ARBA" id="ARBA00033738"/>
    </source>
</evidence>
<dbReference type="GO" id="GO:0140737">
    <property type="term" value="C:encapsulin nanocompartment"/>
    <property type="evidence" value="ECO:0007669"/>
    <property type="project" value="UniProtKB-SubCell"/>
</dbReference>
<protein>
    <submittedName>
        <fullName evidence="4">Encapsulating protein for a DyP-type peroxidase or ferritin-like protein oligomers</fullName>
    </submittedName>
</protein>
<evidence type="ECO:0000313" key="4">
    <source>
        <dbReference type="EMBL" id="GAO29966.1"/>
    </source>
</evidence>
<accession>A0A0E9LXW7</accession>
<dbReference type="InterPro" id="IPR051429">
    <property type="entry name" value="Encapsulin_nc"/>
</dbReference>
<evidence type="ECO:0000256" key="2">
    <source>
        <dbReference type="ARBA" id="ARBA00033743"/>
    </source>
</evidence>
<name>A0A0E9LXW7_9BACT</name>
<dbReference type="AlphaFoldDB" id="A0A0E9LXW7"/>
<proteinExistence type="inferred from homology"/>
<gene>
    <name evidence="4" type="ORF">JCM15548_12203</name>
</gene>
<dbReference type="PANTHER" id="PTHR37165">
    <property type="entry name" value="PEPTIDASE U56 FAMILY"/>
    <property type="match status" value="1"/>
</dbReference>
<comment type="similarity">
    <text evidence="2">Belongs to the encapsulin family. Family 1 subfamily.</text>
</comment>
<keyword evidence="4" id="KW-0575">Peroxidase</keyword>
<evidence type="ECO:0000256" key="3">
    <source>
        <dbReference type="ARBA" id="ARBA00033787"/>
    </source>
</evidence>